<evidence type="ECO:0000313" key="3">
    <source>
        <dbReference type="Proteomes" id="UP001196408"/>
    </source>
</evidence>
<name>A0AAW4MYK8_9FIRM</name>
<keyword evidence="4" id="KW-1185">Reference proteome</keyword>
<sequence length="63" mass="7242">MGTIIVSILLVIWICLVLRTIYKNKKKGIGVCGHNCNTCGTNDLCHADLYKMYREEMRKEEHA</sequence>
<dbReference type="Proteomes" id="UP001197492">
    <property type="component" value="Unassembled WGS sequence"/>
</dbReference>
<dbReference type="EMBL" id="JAHOEF010000035">
    <property type="protein sequence ID" value="MBV3382884.1"/>
    <property type="molecule type" value="Genomic_DNA"/>
</dbReference>
<comment type="caution">
    <text evidence="1">The sequence shown here is derived from an EMBL/GenBank/DDBJ whole genome shotgun (WGS) entry which is preliminary data.</text>
</comment>
<evidence type="ECO:0000313" key="1">
    <source>
        <dbReference type="EMBL" id="MBV3382884.1"/>
    </source>
</evidence>
<dbReference type="Pfam" id="PF12669">
    <property type="entry name" value="FeoB_associated"/>
    <property type="match status" value="1"/>
</dbReference>
<dbReference type="RefSeq" id="WP_022425516.1">
    <property type="nucleotide sequence ID" value="NZ_JAHOEB010000033.1"/>
</dbReference>
<evidence type="ECO:0000313" key="2">
    <source>
        <dbReference type="EMBL" id="MBV3392905.1"/>
    </source>
</evidence>
<reference evidence="1 4" key="1">
    <citation type="submission" date="2021-06" db="EMBL/GenBank/DDBJ databases">
        <title>Collection of gut derived symbiotic bacterial strains cultured from healthy donors.</title>
        <authorList>
            <person name="Lin H."/>
            <person name="Littmann E."/>
            <person name="Pamer E.G."/>
        </authorList>
    </citation>
    <scope>NUCLEOTIDE SEQUENCE</scope>
    <source>
        <strain evidence="2 4">MSK.21.70</strain>
        <strain evidence="1">MSK.21.82</strain>
    </source>
</reference>
<organism evidence="1 3">
    <name type="scientific">Catenibacterium mitsuokai</name>
    <dbReference type="NCBI Taxonomy" id="100886"/>
    <lineage>
        <taxon>Bacteria</taxon>
        <taxon>Bacillati</taxon>
        <taxon>Bacillota</taxon>
        <taxon>Erysipelotrichia</taxon>
        <taxon>Erysipelotrichales</taxon>
        <taxon>Coprobacillaceae</taxon>
        <taxon>Catenibacterium</taxon>
    </lineage>
</organism>
<protein>
    <submittedName>
        <fullName evidence="1">FeoB-associated Cys-rich membrane protein</fullName>
    </submittedName>
</protein>
<dbReference type="EMBL" id="JAHOEL010000034">
    <property type="protein sequence ID" value="MBV3392905.1"/>
    <property type="molecule type" value="Genomic_DNA"/>
</dbReference>
<gene>
    <name evidence="1" type="ORF">KSV97_06550</name>
    <name evidence="2" type="ORF">KSW06_06510</name>
</gene>
<dbReference type="GeneID" id="301324012"/>
<dbReference type="AlphaFoldDB" id="A0AAW4MYK8"/>
<dbReference type="Proteomes" id="UP001196408">
    <property type="component" value="Unassembled WGS sequence"/>
</dbReference>
<proteinExistence type="predicted"/>
<accession>A0AAW4MYK8</accession>
<evidence type="ECO:0000313" key="4">
    <source>
        <dbReference type="Proteomes" id="UP001197492"/>
    </source>
</evidence>